<proteinExistence type="predicted"/>
<sequence length="144" mass="15328">MIGQLTWFESIHSWRLEGLGHERADACGDEDGAGMEQRPCRGAELPAPVLKGLQGLYLLGQMAGHLHGRDLLLQQLHQLQARADGNAGDVVDGLVCVELAALAAHMGQGIDQMGLNALQAKLKGLKQTRRTCANDDGVGFHGGL</sequence>
<comment type="caution">
    <text evidence="1">The sequence shown here is derived from an EMBL/GenBank/DDBJ whole genome shotgun (WGS) entry which is preliminary data.</text>
</comment>
<protein>
    <submittedName>
        <fullName evidence="1">Uncharacterized protein</fullName>
    </submittedName>
</protein>
<organism evidence="1">
    <name type="scientific">bioreactor metagenome</name>
    <dbReference type="NCBI Taxonomy" id="1076179"/>
    <lineage>
        <taxon>unclassified sequences</taxon>
        <taxon>metagenomes</taxon>
        <taxon>ecological metagenomes</taxon>
    </lineage>
</organism>
<name>A0A645G740_9ZZZZ</name>
<evidence type="ECO:0000313" key="1">
    <source>
        <dbReference type="EMBL" id="MPN21782.1"/>
    </source>
</evidence>
<dbReference type="AlphaFoldDB" id="A0A645G740"/>
<dbReference type="EMBL" id="VSSQ01069839">
    <property type="protein sequence ID" value="MPN21782.1"/>
    <property type="molecule type" value="Genomic_DNA"/>
</dbReference>
<reference evidence="1" key="1">
    <citation type="submission" date="2019-08" db="EMBL/GenBank/DDBJ databases">
        <authorList>
            <person name="Kucharzyk K."/>
            <person name="Murdoch R.W."/>
            <person name="Higgins S."/>
            <person name="Loffler F."/>
        </authorList>
    </citation>
    <scope>NUCLEOTIDE SEQUENCE</scope>
</reference>
<accession>A0A645G740</accession>
<gene>
    <name evidence="1" type="ORF">SDC9_169162</name>
</gene>